<feature type="non-terminal residue" evidence="2">
    <location>
        <position position="1"/>
    </location>
</feature>
<proteinExistence type="predicted"/>
<organism evidence="2">
    <name type="scientific">Lagrioida sp. DDM0246</name>
    <dbReference type="NCBI Taxonomy" id="1735930"/>
    <lineage>
        <taxon>Eukaryota</taxon>
        <taxon>Metazoa</taxon>
        <taxon>Ecdysozoa</taxon>
        <taxon>Arthropoda</taxon>
        <taxon>Hexapoda</taxon>
        <taxon>Insecta</taxon>
        <taxon>Pterygota</taxon>
        <taxon>Neoptera</taxon>
        <taxon>Endopterygota</taxon>
        <taxon>Coleoptera</taxon>
        <taxon>Polyphaga</taxon>
        <taxon>Cucujiformia</taxon>
        <taxon>Anthicidae</taxon>
        <taxon>Lagrioida</taxon>
    </lineage>
</organism>
<keyword evidence="2" id="KW-0418">Kinase</keyword>
<evidence type="ECO:0000313" key="2">
    <source>
        <dbReference type="EMBL" id="ANW43938.1"/>
    </source>
</evidence>
<evidence type="ECO:0000256" key="1">
    <source>
        <dbReference type="SAM" id="MobiDB-lite"/>
    </source>
</evidence>
<accession>A0A1B1VVX6</accession>
<dbReference type="AlphaFoldDB" id="A0A1B1VVX6"/>
<feature type="non-terminal residue" evidence="2">
    <location>
        <position position="240"/>
    </location>
</feature>
<feature type="region of interest" description="Disordered" evidence="1">
    <location>
        <begin position="1"/>
        <end position="240"/>
    </location>
</feature>
<name>A0A1B1VVX6_9CUCU</name>
<dbReference type="GO" id="GO:0016301">
    <property type="term" value="F:kinase activity"/>
    <property type="evidence" value="ECO:0007669"/>
    <property type="project" value="UniProtKB-KW"/>
</dbReference>
<keyword evidence="2" id="KW-0808">Transferase</keyword>
<protein>
    <submittedName>
        <fullName evidence="2">Arginine kinase</fullName>
    </submittedName>
</protein>
<dbReference type="EMBL" id="KP812300">
    <property type="protein sequence ID" value="ANW43938.1"/>
    <property type="molecule type" value="Genomic_DNA"/>
</dbReference>
<reference evidence="2" key="1">
    <citation type="journal article" date="2015" name="Syst. Entomol.">
        <title>The beetle tree of life reveals that Coleoptera survived end-Permian mass extinction to diversify during the Cretaceous terrestrial revolution.</title>
        <authorList>
            <person name="McKenna D.D."/>
            <person name="Wild A.L."/>
            <person name="Kandad K."/>
            <person name="Bellamy C.L."/>
            <person name="Beutel R.G."/>
            <person name="Caterino M.S."/>
            <person name="Farnum C.W."/>
            <person name="Hawks D.C."/>
            <person name="Ivie M.A."/>
            <person name="Jameson M.L."/>
            <person name="Leschen R.A.B."/>
            <person name="Marvaldi A.E."/>
            <person name="McHugh J.V."/>
            <person name="Newton A.F."/>
            <person name="Robertson J.A."/>
            <person name="Thayer M.K."/>
            <person name="Whiting M.F."/>
            <person name="Lawrence J.F."/>
            <person name="Slipinski A."/>
            <person name="Maddison D.R."/>
            <person name="Farrell B.D."/>
        </authorList>
    </citation>
    <scope>NUCLEOTIDE SEQUENCE</scope>
</reference>
<sequence length="240" mass="26785">GSLHRLRRPLRPDNRRLPRRLQQVLEAPPEELGRRERVRQPGPRQRVRRLDSRPLRPLPGGLPLQPLPDRRAVQGDGAEGLLHPVRTGGRAQGHLLPPDGDEQGGPAEADRRPLPLQGGRQVPPGGERVPLLALRPRHLPQRRQELPRLVQRGGPSPHHLDADGRRPGPGLQASGYSSKRHREAHPLLPQRPARLPDLLPDQLGHHCQGLRPHQGAQVGLEQGQARRDRRQVQPPSEGHQ</sequence>